<proteinExistence type="predicted"/>
<dbReference type="Pfam" id="PF09250">
    <property type="entry name" value="Prim-Pol"/>
    <property type="match status" value="1"/>
</dbReference>
<accession>A0A100W4M3</accession>
<dbReference type="RefSeq" id="WP_072278561.1">
    <property type="nucleotide sequence ID" value="NZ_BCSX01000049.1"/>
</dbReference>
<evidence type="ECO:0000259" key="1">
    <source>
        <dbReference type="Pfam" id="PF09250"/>
    </source>
</evidence>
<dbReference type="InterPro" id="IPR015330">
    <property type="entry name" value="DNA_primase/pol_bifunc_N"/>
</dbReference>
<protein>
    <recommendedName>
        <fullName evidence="1">DNA primase/polymerase bifunctional N-terminal domain-containing protein</fullName>
    </recommendedName>
</protein>
<evidence type="ECO:0000313" key="2">
    <source>
        <dbReference type="EMBL" id="GAS91542.1"/>
    </source>
</evidence>
<reference evidence="3" key="1">
    <citation type="journal article" date="2016" name="Genome Announc.">
        <title>Draft Genome Sequences of Five Rapidly Growing Mycobacterium Species, M. thermoresistibile, M. fortuitum subsp. acetamidolyticum, M. canariasense, M. brisbanense, and M. novocastrense.</title>
        <authorList>
            <person name="Katahira K."/>
            <person name="Ogura Y."/>
            <person name="Gotoh Y."/>
            <person name="Hayashi T."/>
        </authorList>
    </citation>
    <scope>NUCLEOTIDE SEQUENCE [LARGE SCALE GENOMIC DNA]</scope>
    <source>
        <strain evidence="3">JCM15654</strain>
    </source>
</reference>
<dbReference type="AlphaFoldDB" id="A0A100W4M3"/>
<evidence type="ECO:0000313" key="3">
    <source>
        <dbReference type="Proteomes" id="UP000069620"/>
    </source>
</evidence>
<name>A0A100W4M3_9MYCO</name>
<keyword evidence="3" id="KW-1185">Reference proteome</keyword>
<feature type="domain" description="DNA primase/polymerase bifunctional N-terminal" evidence="1">
    <location>
        <begin position="26"/>
        <end position="182"/>
    </location>
</feature>
<dbReference type="STRING" id="146020.RMCB_5638"/>
<sequence>MVPDATRPVPPANPPLHSYVALAVENYRHGWAPIPVGKEHKGRYKLPWVKGRHGYEGRNATVAQVETDAVHALRVLAMRVPGTLSLGLRLPAGVLGFDIDAYEGKGGAETLRDWEARYGPLPATYRVTARVDGVSGIRLYRIPIGFYPKEVANSGIEFLDHHHRYLVAPPSWHHTGNRYALYLPDGTRSKHGILPPTDSIPLLPQSYLEGLPVQQPGGRGGAASAAEVKAFDKRYWQGPQADVVPHVIRTAKLRNPDSVRNAVRDSLCFAAREAKGGRYGFANAVEQIQLWAQRQYAKAGRQLDPDQFESLVAYAVGQVANLEEGPLRAKWDRTACVAGTLEGKGNDK</sequence>
<gene>
    <name evidence="2" type="ORF">RMCB_5638</name>
</gene>
<dbReference type="EMBL" id="BCSX01000049">
    <property type="protein sequence ID" value="GAS91542.1"/>
    <property type="molecule type" value="Genomic_DNA"/>
</dbReference>
<dbReference type="Proteomes" id="UP000069620">
    <property type="component" value="Unassembled WGS sequence"/>
</dbReference>
<comment type="caution">
    <text evidence="2">The sequence shown here is derived from an EMBL/GenBank/DDBJ whole genome shotgun (WGS) entry which is preliminary data.</text>
</comment>
<organism evidence="2 3">
    <name type="scientific">Mycolicibacterium brisbanense</name>
    <dbReference type="NCBI Taxonomy" id="146020"/>
    <lineage>
        <taxon>Bacteria</taxon>
        <taxon>Bacillati</taxon>
        <taxon>Actinomycetota</taxon>
        <taxon>Actinomycetes</taxon>
        <taxon>Mycobacteriales</taxon>
        <taxon>Mycobacteriaceae</taxon>
        <taxon>Mycolicibacterium</taxon>
    </lineage>
</organism>
<dbReference type="OrthoDB" id="9763644at2"/>
<reference evidence="3" key="2">
    <citation type="submission" date="2016-02" db="EMBL/GenBank/DDBJ databases">
        <title>Draft genome sequence of five rapidly growing Mycobacterium species.</title>
        <authorList>
            <person name="Katahira K."/>
            <person name="Gotou Y."/>
            <person name="Iida K."/>
            <person name="Ogura Y."/>
            <person name="Hayashi T."/>
        </authorList>
    </citation>
    <scope>NUCLEOTIDE SEQUENCE [LARGE SCALE GENOMIC DNA]</scope>
    <source>
        <strain evidence="3">JCM15654</strain>
    </source>
</reference>